<dbReference type="Gene3D" id="3.75.10.10">
    <property type="entry name" value="L-arginine/glycine Amidinotransferase, Chain A"/>
    <property type="match status" value="1"/>
</dbReference>
<gene>
    <name evidence="5" type="primary">arcA</name>
    <name evidence="5" type="ORF">GCM10010145_68380</name>
</gene>
<dbReference type="AlphaFoldDB" id="A0A918BS05"/>
<dbReference type="Proteomes" id="UP000620156">
    <property type="component" value="Unassembled WGS sequence"/>
</dbReference>
<proteinExistence type="inferred from homology"/>
<feature type="compositionally biased region" description="Low complexity" evidence="4">
    <location>
        <begin position="1"/>
        <end position="11"/>
    </location>
</feature>
<keyword evidence="2" id="KW-0378">Hydrolase</keyword>
<dbReference type="PANTHER" id="PTHR47271:SF2">
    <property type="entry name" value="ARGININE DEIMINASE"/>
    <property type="match status" value="1"/>
</dbReference>
<evidence type="ECO:0000256" key="4">
    <source>
        <dbReference type="SAM" id="MobiDB-lite"/>
    </source>
</evidence>
<dbReference type="PANTHER" id="PTHR47271">
    <property type="entry name" value="ARGININE DEIMINASE"/>
    <property type="match status" value="1"/>
</dbReference>
<reference evidence="5" key="1">
    <citation type="journal article" date="2014" name="Int. J. Syst. Evol. Microbiol.">
        <title>Complete genome sequence of Corynebacterium casei LMG S-19264T (=DSM 44701T), isolated from a smear-ripened cheese.</title>
        <authorList>
            <consortium name="US DOE Joint Genome Institute (JGI-PGF)"/>
            <person name="Walter F."/>
            <person name="Albersmeier A."/>
            <person name="Kalinowski J."/>
            <person name="Ruckert C."/>
        </authorList>
    </citation>
    <scope>NUCLEOTIDE SEQUENCE</scope>
    <source>
        <strain evidence="5">JCM 3131</strain>
    </source>
</reference>
<organism evidence="5 6">
    <name type="scientific">Streptomyces ruber</name>
    <dbReference type="NCBI Taxonomy" id="83378"/>
    <lineage>
        <taxon>Bacteria</taxon>
        <taxon>Bacillati</taxon>
        <taxon>Actinomycetota</taxon>
        <taxon>Actinomycetes</taxon>
        <taxon>Kitasatosporales</taxon>
        <taxon>Streptomycetaceae</taxon>
        <taxon>Streptomyces</taxon>
    </lineage>
</organism>
<accession>A0A918BS05</accession>
<dbReference type="Gene3D" id="1.10.3930.10">
    <property type="entry name" value="Arginine deiminase"/>
    <property type="match status" value="1"/>
</dbReference>
<comment type="similarity">
    <text evidence="1">Belongs to the arginine deiminase family.</text>
</comment>
<evidence type="ECO:0000256" key="1">
    <source>
        <dbReference type="ARBA" id="ARBA00010206"/>
    </source>
</evidence>
<dbReference type="PRINTS" id="PR01466">
    <property type="entry name" value="ARGDEIMINASE"/>
</dbReference>
<protein>
    <submittedName>
        <fullName evidence="5">Arginine deiminase</fullName>
    </submittedName>
</protein>
<name>A0A918BS05_9ACTN</name>
<evidence type="ECO:0000313" key="6">
    <source>
        <dbReference type="Proteomes" id="UP000620156"/>
    </source>
</evidence>
<evidence type="ECO:0000313" key="5">
    <source>
        <dbReference type="EMBL" id="GGQ89223.1"/>
    </source>
</evidence>
<dbReference type="InterPro" id="IPR003876">
    <property type="entry name" value="Arg_deiminase"/>
</dbReference>
<dbReference type="Pfam" id="PF02274">
    <property type="entry name" value="ADI"/>
    <property type="match status" value="1"/>
</dbReference>
<reference evidence="5" key="2">
    <citation type="submission" date="2020-09" db="EMBL/GenBank/DDBJ databases">
        <authorList>
            <person name="Sun Q."/>
            <person name="Ohkuma M."/>
        </authorList>
    </citation>
    <scope>NUCLEOTIDE SEQUENCE</scope>
    <source>
        <strain evidence="5">JCM 3131</strain>
    </source>
</reference>
<dbReference type="EMBL" id="BMQK01000031">
    <property type="protein sequence ID" value="GGQ89223.1"/>
    <property type="molecule type" value="Genomic_DNA"/>
</dbReference>
<evidence type="ECO:0000256" key="2">
    <source>
        <dbReference type="ARBA" id="ARBA00022801"/>
    </source>
</evidence>
<feature type="region of interest" description="Disordered" evidence="4">
    <location>
        <begin position="1"/>
        <end position="21"/>
    </location>
</feature>
<dbReference type="GO" id="GO:0019546">
    <property type="term" value="P:L-arginine deiminase pathway"/>
    <property type="evidence" value="ECO:0007669"/>
    <property type="project" value="TreeGrafter"/>
</dbReference>
<dbReference type="PIRSF" id="PIRSF006356">
    <property type="entry name" value="Arg_deiminase"/>
    <property type="match status" value="1"/>
</dbReference>
<feature type="active site" description="Amidino-cysteine intermediate" evidence="3">
    <location>
        <position position="431"/>
    </location>
</feature>
<dbReference type="SUPFAM" id="SSF55909">
    <property type="entry name" value="Pentein"/>
    <property type="match status" value="1"/>
</dbReference>
<comment type="caution">
    <text evidence="5">The sequence shown here is derived from an EMBL/GenBank/DDBJ whole genome shotgun (WGS) entry which is preliminary data.</text>
</comment>
<dbReference type="GO" id="GO:0016990">
    <property type="term" value="F:arginine deiminase activity"/>
    <property type="evidence" value="ECO:0007669"/>
    <property type="project" value="InterPro"/>
</dbReference>
<keyword evidence="6" id="KW-1185">Reference proteome</keyword>
<sequence length="443" mass="47488">MKRSSAAFPAPLHHPLPPPLTTVGLCRDGPPHLDAHHRAFRGTQVDSEVGTLRRVLTHRPGRELRRLLPDNHADLLFDEIPWLEAAQAEHDRFTGLLHENGVDTVELSSVLTAALGAPDVCRRIASAAMRPQHLGRTVAASLYDLLNSATAAQRTELLLSGVTMGELTAHSPLGVSSSLGFKSRPADWFVLPPLVNSMFVRDSSSWIGDRYSANSMASGTRAMEGRLLSAAADAAGAQRIGDREPFESAALEGGDLLLAGAGCVVIGVGERTTAAAAEQTAQSLLSSGLATHVFAVLLPDERQCMHLDTLMTMVDQESFLVSGVHRDRCHWFSLKLNADSTVRADSLENPFTALATALGLSGIRLIETGDDEFTMRREQWSDAANVLALRPGTVIAYDRNTMANDRLSAAGITVLTIPSGELVRGRGGPHCLSCPLVRDPLTI</sequence>
<evidence type="ECO:0000256" key="3">
    <source>
        <dbReference type="PIRSR" id="PIRSR006356-1"/>
    </source>
</evidence>